<dbReference type="EMBL" id="KZ502492">
    <property type="protein sequence ID" value="PKU77551.1"/>
    <property type="molecule type" value="Genomic_DNA"/>
</dbReference>
<name>A0A2I0WPI3_9ASPA</name>
<keyword evidence="3" id="KW-1185">Reference proteome</keyword>
<accession>A0A2I0WPI3</accession>
<keyword evidence="1" id="KW-0472">Membrane</keyword>
<dbReference type="AlphaFoldDB" id="A0A2I0WPI3"/>
<sequence length="192" mass="21941">MQTGRLKISLIVQDDITIIHADQFKSEENCPEFKLSDPDRPAHRSKLVLADIYHPEVTKMHVKFKNNRRRKISSIKRNFQVNVVKKFVSKFTPKDLGEGVAKIPLESIQEIFVDTCVADVGKVIDKVTALLDNNFDGMVDMGGALLENSMLRKMIRFVVHKRKLIFISYATLASVRTLVWQALKMLVKGMKQ</sequence>
<reference evidence="2 3" key="2">
    <citation type="journal article" date="2017" name="Nature">
        <title>The Apostasia genome and the evolution of orchids.</title>
        <authorList>
            <person name="Zhang G.Q."/>
            <person name="Liu K.W."/>
            <person name="Li Z."/>
            <person name="Lohaus R."/>
            <person name="Hsiao Y.Y."/>
            <person name="Niu S.C."/>
            <person name="Wang J.Y."/>
            <person name="Lin Y.C."/>
            <person name="Xu Q."/>
            <person name="Chen L.J."/>
            <person name="Yoshida K."/>
            <person name="Fujiwara S."/>
            <person name="Wang Z.W."/>
            <person name="Zhang Y.Q."/>
            <person name="Mitsuda N."/>
            <person name="Wang M."/>
            <person name="Liu G.H."/>
            <person name="Pecoraro L."/>
            <person name="Huang H.X."/>
            <person name="Xiao X.J."/>
            <person name="Lin M."/>
            <person name="Wu X.Y."/>
            <person name="Wu W.L."/>
            <person name="Chen Y.Y."/>
            <person name="Chang S.B."/>
            <person name="Sakamoto S."/>
            <person name="Ohme-Takagi M."/>
            <person name="Yagi M."/>
            <person name="Zeng S.J."/>
            <person name="Shen C.Y."/>
            <person name="Yeh C.M."/>
            <person name="Luo Y.B."/>
            <person name="Tsai W.C."/>
            <person name="Van de Peer Y."/>
            <person name="Liu Z.J."/>
        </authorList>
    </citation>
    <scope>NUCLEOTIDE SEQUENCE [LARGE SCALE GENOMIC DNA]</scope>
    <source>
        <tissue evidence="2">The whole plant</tissue>
    </source>
</reference>
<reference evidence="2 3" key="1">
    <citation type="journal article" date="2016" name="Sci. Rep.">
        <title>The Dendrobium catenatum Lindl. genome sequence provides insights into polysaccharide synthase, floral development and adaptive evolution.</title>
        <authorList>
            <person name="Zhang G.Q."/>
            <person name="Xu Q."/>
            <person name="Bian C."/>
            <person name="Tsai W.C."/>
            <person name="Yeh C.M."/>
            <person name="Liu K.W."/>
            <person name="Yoshida K."/>
            <person name="Zhang L.S."/>
            <person name="Chang S.B."/>
            <person name="Chen F."/>
            <person name="Shi Y."/>
            <person name="Su Y.Y."/>
            <person name="Zhang Y.Q."/>
            <person name="Chen L.J."/>
            <person name="Yin Y."/>
            <person name="Lin M."/>
            <person name="Huang H."/>
            <person name="Deng H."/>
            <person name="Wang Z.W."/>
            <person name="Zhu S.L."/>
            <person name="Zhao X."/>
            <person name="Deng C."/>
            <person name="Niu S.C."/>
            <person name="Huang J."/>
            <person name="Wang M."/>
            <person name="Liu G.H."/>
            <person name="Yang H.J."/>
            <person name="Xiao X.J."/>
            <person name="Hsiao Y.Y."/>
            <person name="Wu W.L."/>
            <person name="Chen Y.Y."/>
            <person name="Mitsuda N."/>
            <person name="Ohme-Takagi M."/>
            <person name="Luo Y.B."/>
            <person name="Van de Peer Y."/>
            <person name="Liu Z.J."/>
        </authorList>
    </citation>
    <scope>NUCLEOTIDE SEQUENCE [LARGE SCALE GENOMIC DNA]</scope>
    <source>
        <tissue evidence="2">The whole plant</tissue>
    </source>
</reference>
<dbReference type="Proteomes" id="UP000233837">
    <property type="component" value="Unassembled WGS sequence"/>
</dbReference>
<protein>
    <submittedName>
        <fullName evidence="2">Uncharacterized protein</fullName>
    </submittedName>
</protein>
<keyword evidence="1" id="KW-1133">Transmembrane helix</keyword>
<evidence type="ECO:0000313" key="2">
    <source>
        <dbReference type="EMBL" id="PKU77551.1"/>
    </source>
</evidence>
<keyword evidence="1" id="KW-0812">Transmembrane</keyword>
<organism evidence="2 3">
    <name type="scientific">Dendrobium catenatum</name>
    <dbReference type="NCBI Taxonomy" id="906689"/>
    <lineage>
        <taxon>Eukaryota</taxon>
        <taxon>Viridiplantae</taxon>
        <taxon>Streptophyta</taxon>
        <taxon>Embryophyta</taxon>
        <taxon>Tracheophyta</taxon>
        <taxon>Spermatophyta</taxon>
        <taxon>Magnoliopsida</taxon>
        <taxon>Liliopsida</taxon>
        <taxon>Asparagales</taxon>
        <taxon>Orchidaceae</taxon>
        <taxon>Epidendroideae</taxon>
        <taxon>Malaxideae</taxon>
        <taxon>Dendrobiinae</taxon>
        <taxon>Dendrobium</taxon>
    </lineage>
</organism>
<proteinExistence type="predicted"/>
<evidence type="ECO:0000256" key="1">
    <source>
        <dbReference type="SAM" id="Phobius"/>
    </source>
</evidence>
<gene>
    <name evidence="2" type="ORF">MA16_Dca013672</name>
</gene>
<feature type="transmembrane region" description="Helical" evidence="1">
    <location>
        <begin position="164"/>
        <end position="183"/>
    </location>
</feature>
<evidence type="ECO:0000313" key="3">
    <source>
        <dbReference type="Proteomes" id="UP000233837"/>
    </source>
</evidence>